<dbReference type="Pfam" id="PF00578">
    <property type="entry name" value="AhpC-TSA"/>
    <property type="match status" value="1"/>
</dbReference>
<feature type="domain" description="Thioredoxin" evidence="3">
    <location>
        <begin position="25"/>
        <end position="162"/>
    </location>
</feature>
<dbReference type="InterPro" id="IPR017937">
    <property type="entry name" value="Thioredoxin_CS"/>
</dbReference>
<dbReference type="InterPro" id="IPR050553">
    <property type="entry name" value="Thioredoxin_ResA/DsbE_sf"/>
</dbReference>
<dbReference type="GO" id="GO:0016209">
    <property type="term" value="F:antioxidant activity"/>
    <property type="evidence" value="ECO:0007669"/>
    <property type="project" value="InterPro"/>
</dbReference>
<evidence type="ECO:0000313" key="4">
    <source>
        <dbReference type="EMBL" id="CDH47619.1"/>
    </source>
</evidence>
<gene>
    <name evidence="4" type="ORF">BN874_850037</name>
</gene>
<feature type="signal peptide" evidence="2">
    <location>
        <begin position="1"/>
        <end position="29"/>
    </location>
</feature>
<reference evidence="4 5" key="1">
    <citation type="journal article" date="2014" name="ISME J.">
        <title>Candidatus Competibacter-lineage genomes retrieved from metagenomes reveal functional metabolic diversity.</title>
        <authorList>
            <person name="McIlroy S.J."/>
            <person name="Albertsen M."/>
            <person name="Andresen E.K."/>
            <person name="Saunders A.M."/>
            <person name="Kristiansen R."/>
            <person name="Stokholm-Bjerregaard M."/>
            <person name="Nielsen K.L."/>
            <person name="Nielsen P.H."/>
        </authorList>
    </citation>
    <scope>NUCLEOTIDE SEQUENCE [LARGE SCALE GENOMIC DNA]</scope>
    <source>
        <strain evidence="4 5">Run_B_J11</strain>
    </source>
</reference>
<dbReference type="SUPFAM" id="SSF52833">
    <property type="entry name" value="Thioredoxin-like"/>
    <property type="match status" value="1"/>
</dbReference>
<dbReference type="PROSITE" id="PS51352">
    <property type="entry name" value="THIOREDOXIN_2"/>
    <property type="match status" value="1"/>
</dbReference>
<keyword evidence="2" id="KW-0732">Signal</keyword>
<keyword evidence="5" id="KW-1185">Reference proteome</keyword>
<name>A0A7U7GFU1_9GAMM</name>
<comment type="caution">
    <text evidence="4">The sequence shown here is derived from an EMBL/GenBank/DDBJ whole genome shotgun (WGS) entry which is preliminary data.</text>
</comment>
<dbReference type="GO" id="GO:0015036">
    <property type="term" value="F:disulfide oxidoreductase activity"/>
    <property type="evidence" value="ECO:0007669"/>
    <property type="project" value="UniProtKB-ARBA"/>
</dbReference>
<protein>
    <submittedName>
        <fullName evidence="4">Alkyl hydroperoxide reductase/ Thiol specific antioxidant/ Mal allergen</fullName>
    </submittedName>
</protein>
<dbReference type="Proteomes" id="UP000019184">
    <property type="component" value="Unassembled WGS sequence"/>
</dbReference>
<sequence length="168" mass="18481">MPAFVAHSLSRPGICLALALLALAHPVKAQGVNFTLPDLDDRPVQLADFRGRWVIVNFWASWCTPCLLEMPELQAFHQAYYTRAVVIGVNFEELSAREIRPFVARLGITFPIVLSGSQPIPGFEIKGLPTTFFVSPTGQRVDTHLGTVNTAMLIKRLAELEHASGSAR</sequence>
<feature type="chain" id="PRO_5030927990" evidence="2">
    <location>
        <begin position="30"/>
        <end position="168"/>
    </location>
</feature>
<dbReference type="CDD" id="cd02966">
    <property type="entry name" value="TlpA_like_family"/>
    <property type="match status" value="1"/>
</dbReference>
<proteinExistence type="predicted"/>
<dbReference type="OrthoDB" id="9799347at2"/>
<dbReference type="Gene3D" id="3.40.30.10">
    <property type="entry name" value="Glutaredoxin"/>
    <property type="match status" value="1"/>
</dbReference>
<evidence type="ECO:0000259" key="3">
    <source>
        <dbReference type="PROSITE" id="PS51352"/>
    </source>
</evidence>
<evidence type="ECO:0000313" key="5">
    <source>
        <dbReference type="Proteomes" id="UP000019184"/>
    </source>
</evidence>
<dbReference type="InterPro" id="IPR013766">
    <property type="entry name" value="Thioredoxin_domain"/>
</dbReference>
<dbReference type="RefSeq" id="WP_051498169.1">
    <property type="nucleotide sequence ID" value="NZ_CBTK010000304.1"/>
</dbReference>
<evidence type="ECO:0000256" key="1">
    <source>
        <dbReference type="ARBA" id="ARBA00023284"/>
    </source>
</evidence>
<dbReference type="PANTHER" id="PTHR42852:SF13">
    <property type="entry name" value="PROTEIN DIPZ"/>
    <property type="match status" value="1"/>
</dbReference>
<dbReference type="AlphaFoldDB" id="A0A7U7GFU1"/>
<dbReference type="EMBL" id="CBTK010000304">
    <property type="protein sequence ID" value="CDH47619.1"/>
    <property type="molecule type" value="Genomic_DNA"/>
</dbReference>
<dbReference type="PROSITE" id="PS00194">
    <property type="entry name" value="THIOREDOXIN_1"/>
    <property type="match status" value="1"/>
</dbReference>
<accession>A0A7U7GFU1</accession>
<dbReference type="InterPro" id="IPR000866">
    <property type="entry name" value="AhpC/TSA"/>
</dbReference>
<organism evidence="4 5">
    <name type="scientific">Candidatus Contendobacter odensis Run_B_J11</name>
    <dbReference type="NCBI Taxonomy" id="1400861"/>
    <lineage>
        <taxon>Bacteria</taxon>
        <taxon>Pseudomonadati</taxon>
        <taxon>Pseudomonadota</taxon>
        <taxon>Gammaproteobacteria</taxon>
        <taxon>Candidatus Competibacteraceae</taxon>
        <taxon>Candidatus Contendibacter</taxon>
    </lineage>
</organism>
<dbReference type="InterPro" id="IPR036249">
    <property type="entry name" value="Thioredoxin-like_sf"/>
</dbReference>
<keyword evidence="1" id="KW-0676">Redox-active center</keyword>
<evidence type="ECO:0000256" key="2">
    <source>
        <dbReference type="SAM" id="SignalP"/>
    </source>
</evidence>
<dbReference type="PANTHER" id="PTHR42852">
    <property type="entry name" value="THIOL:DISULFIDE INTERCHANGE PROTEIN DSBE"/>
    <property type="match status" value="1"/>
</dbReference>